<dbReference type="Proteomes" id="UP000093561">
    <property type="component" value="Unassembled WGS sequence"/>
</dbReference>
<sequence length="81" mass="9470">MRSARPSSSSRGSNISTTNGFGLLQCRYFSKPEIYNFETFFRLLESTILNDIKTVKHLQQFEKMLCLPLISEYYCTNYLNI</sequence>
<evidence type="ECO:0000313" key="2">
    <source>
        <dbReference type="WBParaSite" id="mrna-Wban_09927"/>
    </source>
</evidence>
<proteinExistence type="predicted"/>
<organism evidence="1 2">
    <name type="scientific">Wuchereria bancrofti</name>
    <dbReference type="NCBI Taxonomy" id="6293"/>
    <lineage>
        <taxon>Eukaryota</taxon>
        <taxon>Metazoa</taxon>
        <taxon>Ecdysozoa</taxon>
        <taxon>Nematoda</taxon>
        <taxon>Chromadorea</taxon>
        <taxon>Rhabditida</taxon>
        <taxon>Spirurina</taxon>
        <taxon>Spiruromorpha</taxon>
        <taxon>Filarioidea</taxon>
        <taxon>Onchocercidae</taxon>
        <taxon>Wuchereria</taxon>
    </lineage>
</organism>
<dbReference type="WBParaSite" id="mrna-Wban_09927">
    <property type="protein sequence ID" value="mrna-Wban_09927"/>
    <property type="gene ID" value="Wban_09927"/>
</dbReference>
<evidence type="ECO:0000313" key="1">
    <source>
        <dbReference type="Proteomes" id="UP000093561"/>
    </source>
</evidence>
<name>A0AAF5Q4H6_WUCBA</name>
<reference evidence="1" key="1">
    <citation type="submission" date="2015-03" db="EMBL/GenBank/DDBJ databases">
        <title>Wuchereria bancrofti Genome Sequencing Papua New Guinea Strain.</title>
        <authorList>
            <person name="Small S.T."/>
            <person name="Serre D."/>
            <person name="Zimmerman P.A."/>
        </authorList>
    </citation>
    <scope>NUCLEOTIDE SEQUENCE [LARGE SCALE GENOMIC DNA]</scope>
    <source>
        <strain evidence="1">pt0022</strain>
    </source>
</reference>
<protein>
    <submittedName>
        <fullName evidence="2">Uncharacterized protein</fullName>
    </submittedName>
</protein>
<accession>A0AAF5Q4H6</accession>
<dbReference type="AlphaFoldDB" id="A0AAF5Q4H6"/>
<reference evidence="2" key="3">
    <citation type="submission" date="2024-02" db="UniProtKB">
        <authorList>
            <consortium name="WormBaseParasite"/>
        </authorList>
    </citation>
    <scope>IDENTIFICATION</scope>
    <source>
        <strain evidence="2">pt0022</strain>
    </source>
</reference>
<reference evidence="1" key="2">
    <citation type="journal article" date="2016" name="Mol. Ecol.">
        <title>Population genomics of the filarial nematode parasite Wuchereria bancrofti from mosquitoes.</title>
        <authorList>
            <person name="Small S.T."/>
            <person name="Reimer L.J."/>
            <person name="Tisch D.J."/>
            <person name="King C.L."/>
            <person name="Christensen B.M."/>
            <person name="Siba P.M."/>
            <person name="Kazura J.W."/>
            <person name="Serre D."/>
            <person name="Zimmerman P.A."/>
        </authorList>
    </citation>
    <scope>NUCLEOTIDE SEQUENCE</scope>
    <source>
        <strain evidence="1">pt0022</strain>
    </source>
</reference>